<dbReference type="OrthoDB" id="1938010at2759"/>
<reference evidence="3" key="2">
    <citation type="submission" date="2025-08" db="UniProtKB">
        <authorList>
            <consortium name="RefSeq"/>
        </authorList>
    </citation>
    <scope>IDENTIFICATION</scope>
    <source>
        <tissue evidence="3">Young leaves</tissue>
    </source>
</reference>
<name>A0A8B8LLG1_ABRPR</name>
<dbReference type="Proteomes" id="UP000694853">
    <property type="component" value="Unplaced"/>
</dbReference>
<dbReference type="GeneID" id="113865694"/>
<dbReference type="RefSeq" id="XP_027356213.1">
    <property type="nucleotide sequence ID" value="XM_027500412.1"/>
</dbReference>
<feature type="region of interest" description="Disordered" evidence="1">
    <location>
        <begin position="36"/>
        <end position="140"/>
    </location>
</feature>
<evidence type="ECO:0000313" key="2">
    <source>
        <dbReference type="Proteomes" id="UP000694853"/>
    </source>
</evidence>
<feature type="compositionally biased region" description="Polar residues" evidence="1">
    <location>
        <begin position="45"/>
        <end position="55"/>
    </location>
</feature>
<organism evidence="2 3">
    <name type="scientific">Abrus precatorius</name>
    <name type="common">Indian licorice</name>
    <name type="synonym">Glycine abrus</name>
    <dbReference type="NCBI Taxonomy" id="3816"/>
    <lineage>
        <taxon>Eukaryota</taxon>
        <taxon>Viridiplantae</taxon>
        <taxon>Streptophyta</taxon>
        <taxon>Embryophyta</taxon>
        <taxon>Tracheophyta</taxon>
        <taxon>Spermatophyta</taxon>
        <taxon>Magnoliopsida</taxon>
        <taxon>eudicotyledons</taxon>
        <taxon>Gunneridae</taxon>
        <taxon>Pentapetalae</taxon>
        <taxon>rosids</taxon>
        <taxon>fabids</taxon>
        <taxon>Fabales</taxon>
        <taxon>Fabaceae</taxon>
        <taxon>Papilionoideae</taxon>
        <taxon>50 kb inversion clade</taxon>
        <taxon>NPAAA clade</taxon>
        <taxon>indigoferoid/millettioid clade</taxon>
        <taxon>Abreae</taxon>
        <taxon>Abrus</taxon>
    </lineage>
</organism>
<dbReference type="KEGG" id="aprc:113865694"/>
<evidence type="ECO:0000313" key="3">
    <source>
        <dbReference type="RefSeq" id="XP_027356213.1"/>
    </source>
</evidence>
<keyword evidence="2" id="KW-1185">Reference proteome</keyword>
<evidence type="ECO:0000256" key="1">
    <source>
        <dbReference type="SAM" id="MobiDB-lite"/>
    </source>
</evidence>
<sequence length="302" mass="33706">MLFFFEYRLGVHILYIGMRTSVEGGKRQLPPWMMQKVGASHGSDSENVVKTNTSVGKGANATKKDRKRESSRRKSNLKAKCETKGRKKLDQQDGSSDDNTQKKRKKGDRCGDRVQRSAIKNGKNLEDPSHGSSDVYPVEGSNDEAVELTVDDLIAIAEEYVKDYENKERVETSGGQCESKWEFQVTNETGTSLDSPCENKISSSCGREGLTNSTSTTGKLIATSTSQSGHPAQDMLDLFLGPLLRKTLEKEEESKSVVKNLQITHEFPRQSQDESAREEVVPLMKKKNTLKDKVAMFLDQDM</sequence>
<dbReference type="PANTHER" id="PTHR36756:SF1">
    <property type="entry name" value="EXPRESSED PROTEIN"/>
    <property type="match status" value="1"/>
</dbReference>
<accession>A0A8B8LLG1</accession>
<protein>
    <submittedName>
        <fullName evidence="3">Uncharacterized protein LOC113865694 isoform X1</fullName>
    </submittedName>
</protein>
<feature type="compositionally biased region" description="Basic and acidic residues" evidence="1">
    <location>
        <begin position="79"/>
        <end position="91"/>
    </location>
</feature>
<dbReference type="AlphaFoldDB" id="A0A8B8LLG1"/>
<feature type="compositionally biased region" description="Basic residues" evidence="1">
    <location>
        <begin position="64"/>
        <end position="77"/>
    </location>
</feature>
<proteinExistence type="predicted"/>
<gene>
    <name evidence="3" type="primary">LOC113865694</name>
</gene>
<dbReference type="PANTHER" id="PTHR36756">
    <property type="entry name" value="EXPRESSED PROTEIN"/>
    <property type="match status" value="1"/>
</dbReference>
<reference evidence="2" key="1">
    <citation type="journal article" date="2019" name="Toxins">
        <title>Detection of Abrin-Like and Prepropulchellin-Like Toxin Genes and Transcripts Using Whole Genome Sequencing and Full-Length Transcript Sequencing of Abrus precatorius.</title>
        <authorList>
            <person name="Hovde B.T."/>
            <person name="Daligault H.E."/>
            <person name="Hanschen E.R."/>
            <person name="Kunde Y.A."/>
            <person name="Johnson M.B."/>
            <person name="Starkenburg S.R."/>
            <person name="Johnson S.L."/>
        </authorList>
    </citation>
    <scope>NUCLEOTIDE SEQUENCE [LARGE SCALE GENOMIC DNA]</scope>
</reference>